<keyword evidence="3" id="KW-1185">Reference proteome</keyword>
<dbReference type="Pfam" id="PF02557">
    <property type="entry name" value="VanY"/>
    <property type="match status" value="1"/>
</dbReference>
<dbReference type="RefSeq" id="WP_158761335.1">
    <property type="nucleotide sequence ID" value="NZ_CP046911.1"/>
</dbReference>
<dbReference type="OrthoDB" id="647751at2"/>
<dbReference type="Proteomes" id="UP000434209">
    <property type="component" value="Chromosome 3"/>
</dbReference>
<dbReference type="GO" id="GO:0006508">
    <property type="term" value="P:proteolysis"/>
    <property type="evidence" value="ECO:0007669"/>
    <property type="project" value="InterPro"/>
</dbReference>
<dbReference type="AlphaFoldDB" id="A0A7Z2JCW1"/>
<dbReference type="EMBL" id="CP046911">
    <property type="protein sequence ID" value="QGZ58400.1"/>
    <property type="molecule type" value="Genomic_DNA"/>
</dbReference>
<dbReference type="InterPro" id="IPR003709">
    <property type="entry name" value="VanY-like_core_dom"/>
</dbReference>
<name>A0A7Z2JCW1_9BURK</name>
<evidence type="ECO:0000259" key="1">
    <source>
        <dbReference type="Pfam" id="PF02557"/>
    </source>
</evidence>
<protein>
    <recommendedName>
        <fullName evidence="1">D-alanyl-D-alanine carboxypeptidase-like core domain-containing protein</fullName>
    </recommendedName>
</protein>
<evidence type="ECO:0000313" key="3">
    <source>
        <dbReference type="Proteomes" id="UP000434209"/>
    </source>
</evidence>
<feature type="domain" description="D-alanyl-D-alanine carboxypeptidase-like core" evidence="1">
    <location>
        <begin position="33"/>
        <end position="107"/>
    </location>
</feature>
<sequence length="268" mass="29027">MKTPLVDIDIPSIYKNKQGAPVPLPKRLAHATPDMAAALAALSRDLAKLGGRLVLSDLFRSYEMQLQAHLDYANKKKSAFSPPPGGSFHEAGRAMDLSLKDLNMDLDKFWLLAKTHGVNPIIKTPNSSASEAWHFECRGSHQRVIDYYDAKHGDNFDYPYAAGAASAILALGVRVDRFGSAQKEAQLQAALIRCGKVIGNLDGAIGAKTRTALTELGINDASLDDALAHVEDLAQKQDESEYVLDAQAMSVVAADFALHVPDHVDMHV</sequence>
<gene>
    <name evidence="2" type="ORF">FAZ97_25735</name>
</gene>
<reference evidence="2 3" key="1">
    <citation type="submission" date="2019-12" db="EMBL/GenBank/DDBJ databases">
        <title>Paraburkholderia acidiphila 7Q-K02 sp. nov and Paraburkholderia acidisoli DHF22 sp. nov., two strains isolated from forest soil.</title>
        <authorList>
            <person name="Gao Z."/>
            <person name="Qiu L."/>
        </authorList>
    </citation>
    <scope>NUCLEOTIDE SEQUENCE [LARGE SCALE GENOMIC DNA]</scope>
    <source>
        <strain evidence="2 3">7Q-K02</strain>
    </source>
</reference>
<dbReference type="SUPFAM" id="SSF55166">
    <property type="entry name" value="Hedgehog/DD-peptidase"/>
    <property type="match status" value="1"/>
</dbReference>
<evidence type="ECO:0000313" key="2">
    <source>
        <dbReference type="EMBL" id="QGZ58400.1"/>
    </source>
</evidence>
<dbReference type="KEGG" id="pacp:FAZ97_25735"/>
<dbReference type="CDD" id="cd14814">
    <property type="entry name" value="Peptidase_M15"/>
    <property type="match status" value="1"/>
</dbReference>
<dbReference type="GO" id="GO:0008233">
    <property type="term" value="F:peptidase activity"/>
    <property type="evidence" value="ECO:0007669"/>
    <property type="project" value="InterPro"/>
</dbReference>
<dbReference type="Gene3D" id="3.30.1380.10">
    <property type="match status" value="1"/>
</dbReference>
<organism evidence="2 3">
    <name type="scientific">Paraburkholderia acidiphila</name>
    <dbReference type="NCBI Taxonomy" id="2571747"/>
    <lineage>
        <taxon>Bacteria</taxon>
        <taxon>Pseudomonadati</taxon>
        <taxon>Pseudomonadota</taxon>
        <taxon>Betaproteobacteria</taxon>
        <taxon>Burkholderiales</taxon>
        <taxon>Burkholderiaceae</taxon>
        <taxon>Paraburkholderia</taxon>
    </lineage>
</organism>
<proteinExistence type="predicted"/>
<accession>A0A7Z2JCW1</accession>
<dbReference type="InterPro" id="IPR009045">
    <property type="entry name" value="Zn_M74/Hedgehog-like"/>
</dbReference>